<reference evidence="2" key="3">
    <citation type="submission" date="2015-04" db="UniProtKB">
        <authorList>
            <consortium name="EnsemblPlants"/>
        </authorList>
    </citation>
    <scope>IDENTIFICATION</scope>
    <source>
        <strain evidence="2">cv. Jemalong A17</strain>
    </source>
</reference>
<dbReference type="EnsemblPlants" id="KEH28896">
    <property type="protein sequence ID" value="KEH28896"/>
    <property type="gene ID" value="MTR_4g016070"/>
</dbReference>
<reference evidence="1 3" key="1">
    <citation type="journal article" date="2011" name="Nature">
        <title>The Medicago genome provides insight into the evolution of rhizobial symbioses.</title>
        <authorList>
            <person name="Young N.D."/>
            <person name="Debelle F."/>
            <person name="Oldroyd G.E."/>
            <person name="Geurts R."/>
            <person name="Cannon S.B."/>
            <person name="Udvardi M.K."/>
            <person name="Benedito V.A."/>
            <person name="Mayer K.F."/>
            <person name="Gouzy J."/>
            <person name="Schoof H."/>
            <person name="Van de Peer Y."/>
            <person name="Proost S."/>
            <person name="Cook D.R."/>
            <person name="Meyers B.C."/>
            <person name="Spannagl M."/>
            <person name="Cheung F."/>
            <person name="De Mita S."/>
            <person name="Krishnakumar V."/>
            <person name="Gundlach H."/>
            <person name="Zhou S."/>
            <person name="Mudge J."/>
            <person name="Bharti A.K."/>
            <person name="Murray J.D."/>
            <person name="Naoumkina M.A."/>
            <person name="Rosen B."/>
            <person name="Silverstein K.A."/>
            <person name="Tang H."/>
            <person name="Rombauts S."/>
            <person name="Zhao P.X."/>
            <person name="Zhou P."/>
            <person name="Barbe V."/>
            <person name="Bardou P."/>
            <person name="Bechner M."/>
            <person name="Bellec A."/>
            <person name="Berger A."/>
            <person name="Berges H."/>
            <person name="Bidwell S."/>
            <person name="Bisseling T."/>
            <person name="Choisne N."/>
            <person name="Couloux A."/>
            <person name="Denny R."/>
            <person name="Deshpande S."/>
            <person name="Dai X."/>
            <person name="Doyle J.J."/>
            <person name="Dudez A.M."/>
            <person name="Farmer A.D."/>
            <person name="Fouteau S."/>
            <person name="Franken C."/>
            <person name="Gibelin C."/>
            <person name="Gish J."/>
            <person name="Goldstein S."/>
            <person name="Gonzalez A.J."/>
            <person name="Green P.J."/>
            <person name="Hallab A."/>
            <person name="Hartog M."/>
            <person name="Hua A."/>
            <person name="Humphray S.J."/>
            <person name="Jeong D.H."/>
            <person name="Jing Y."/>
            <person name="Jocker A."/>
            <person name="Kenton S.M."/>
            <person name="Kim D.J."/>
            <person name="Klee K."/>
            <person name="Lai H."/>
            <person name="Lang C."/>
            <person name="Lin S."/>
            <person name="Macmil S.L."/>
            <person name="Magdelenat G."/>
            <person name="Matthews L."/>
            <person name="McCorrison J."/>
            <person name="Monaghan E.L."/>
            <person name="Mun J.H."/>
            <person name="Najar F.Z."/>
            <person name="Nicholson C."/>
            <person name="Noirot C."/>
            <person name="O'Bleness M."/>
            <person name="Paule C.R."/>
            <person name="Poulain J."/>
            <person name="Prion F."/>
            <person name="Qin B."/>
            <person name="Qu C."/>
            <person name="Retzel E.F."/>
            <person name="Riddle C."/>
            <person name="Sallet E."/>
            <person name="Samain S."/>
            <person name="Samson N."/>
            <person name="Sanders I."/>
            <person name="Saurat O."/>
            <person name="Scarpelli C."/>
            <person name="Schiex T."/>
            <person name="Segurens B."/>
            <person name="Severin A.J."/>
            <person name="Sherrier D.J."/>
            <person name="Shi R."/>
            <person name="Sims S."/>
            <person name="Singer S.R."/>
            <person name="Sinharoy S."/>
            <person name="Sterck L."/>
            <person name="Viollet A."/>
            <person name="Wang B.B."/>
            <person name="Wang K."/>
            <person name="Wang M."/>
            <person name="Wang X."/>
            <person name="Warfsmann J."/>
            <person name="Weissenbach J."/>
            <person name="White D.D."/>
            <person name="White J.D."/>
            <person name="Wiley G.B."/>
            <person name="Wincker P."/>
            <person name="Xing Y."/>
            <person name="Yang L."/>
            <person name="Yao Z."/>
            <person name="Ying F."/>
            <person name="Zhai J."/>
            <person name="Zhou L."/>
            <person name="Zuber A."/>
            <person name="Denarie J."/>
            <person name="Dixon R.A."/>
            <person name="May G.D."/>
            <person name="Schwartz D.C."/>
            <person name="Rogers J."/>
            <person name="Quetier F."/>
            <person name="Town C.D."/>
            <person name="Roe B.A."/>
        </authorList>
    </citation>
    <scope>NUCLEOTIDE SEQUENCE [LARGE SCALE GENOMIC DNA]</scope>
    <source>
        <strain evidence="1">A17</strain>
        <strain evidence="2 3">cv. Jemalong A17</strain>
    </source>
</reference>
<evidence type="ECO:0000313" key="2">
    <source>
        <dbReference type="EnsemblPlants" id="KEH28896"/>
    </source>
</evidence>
<accession>A0A072UHM0</accession>
<protein>
    <submittedName>
        <fullName evidence="1 2">Uncharacterized protein</fullName>
    </submittedName>
</protein>
<organism evidence="1 3">
    <name type="scientific">Medicago truncatula</name>
    <name type="common">Barrel medic</name>
    <name type="synonym">Medicago tribuloides</name>
    <dbReference type="NCBI Taxonomy" id="3880"/>
    <lineage>
        <taxon>Eukaryota</taxon>
        <taxon>Viridiplantae</taxon>
        <taxon>Streptophyta</taxon>
        <taxon>Embryophyta</taxon>
        <taxon>Tracheophyta</taxon>
        <taxon>Spermatophyta</taxon>
        <taxon>Magnoliopsida</taxon>
        <taxon>eudicotyledons</taxon>
        <taxon>Gunneridae</taxon>
        <taxon>Pentapetalae</taxon>
        <taxon>rosids</taxon>
        <taxon>fabids</taxon>
        <taxon>Fabales</taxon>
        <taxon>Fabaceae</taxon>
        <taxon>Papilionoideae</taxon>
        <taxon>50 kb inversion clade</taxon>
        <taxon>NPAAA clade</taxon>
        <taxon>Hologalegina</taxon>
        <taxon>IRL clade</taxon>
        <taxon>Trifolieae</taxon>
        <taxon>Medicago</taxon>
    </lineage>
</organism>
<dbReference type="Proteomes" id="UP000002051">
    <property type="component" value="Chromosome 4"/>
</dbReference>
<dbReference type="HOGENOM" id="CLU_2779654_0_0_1"/>
<keyword evidence="3" id="KW-1185">Reference proteome</keyword>
<evidence type="ECO:0000313" key="3">
    <source>
        <dbReference type="Proteomes" id="UP000002051"/>
    </source>
</evidence>
<reference evidence="1 3" key="2">
    <citation type="journal article" date="2014" name="BMC Genomics">
        <title>An improved genome release (version Mt4.0) for the model legume Medicago truncatula.</title>
        <authorList>
            <person name="Tang H."/>
            <person name="Krishnakumar V."/>
            <person name="Bidwell S."/>
            <person name="Rosen B."/>
            <person name="Chan A."/>
            <person name="Zhou S."/>
            <person name="Gentzbittel L."/>
            <person name="Childs K.L."/>
            <person name="Yandell M."/>
            <person name="Gundlach H."/>
            <person name="Mayer K.F."/>
            <person name="Schwartz D.C."/>
            <person name="Town C.D."/>
        </authorList>
    </citation>
    <scope>GENOME REANNOTATION</scope>
    <source>
        <strain evidence="1">A17</strain>
        <strain evidence="2 3">cv. Jemalong A17</strain>
    </source>
</reference>
<dbReference type="AlphaFoldDB" id="A0A072UHM0"/>
<sequence length="69" mass="7862">MISKMISEPLQAPLGHLLLGFCYRATHHLCSRIKPKKIGHEGGVFGKTTKFDYLFRQKFKCKALVTKVL</sequence>
<dbReference type="EMBL" id="CM001220">
    <property type="protein sequence ID" value="KEH28896.1"/>
    <property type="molecule type" value="Genomic_DNA"/>
</dbReference>
<name>A0A072UHM0_MEDTR</name>
<gene>
    <name evidence="1" type="ordered locus">MTR_4g016070</name>
</gene>
<proteinExistence type="predicted"/>
<evidence type="ECO:0000313" key="1">
    <source>
        <dbReference type="EMBL" id="KEH28896.1"/>
    </source>
</evidence>